<evidence type="ECO:0000313" key="5">
    <source>
        <dbReference type="EMBL" id="OGL43134.1"/>
    </source>
</evidence>
<dbReference type="InterPro" id="IPR001482">
    <property type="entry name" value="T2SS/T4SS_dom"/>
</dbReference>
<proteinExistence type="inferred from homology"/>
<evidence type="ECO:0000256" key="1">
    <source>
        <dbReference type="ARBA" id="ARBA00006611"/>
    </source>
</evidence>
<dbReference type="Proteomes" id="UP000178797">
    <property type="component" value="Unassembled WGS sequence"/>
</dbReference>
<accession>A0A1F7RQ81</accession>
<dbReference type="Pfam" id="PF00437">
    <property type="entry name" value="T2SSE"/>
    <property type="match status" value="1"/>
</dbReference>
<dbReference type="PANTHER" id="PTHR30258">
    <property type="entry name" value="TYPE II SECRETION SYSTEM PROTEIN GSPE-RELATED"/>
    <property type="match status" value="1"/>
</dbReference>
<dbReference type="AlphaFoldDB" id="A0A1F7RQ81"/>
<gene>
    <name evidence="5" type="ORF">A2W05_05045</name>
</gene>
<keyword evidence="3" id="KW-0067">ATP-binding</keyword>
<evidence type="ECO:0000259" key="4">
    <source>
        <dbReference type="SMART" id="SM00382"/>
    </source>
</evidence>
<dbReference type="GO" id="GO:0005524">
    <property type="term" value="F:ATP binding"/>
    <property type="evidence" value="ECO:0007669"/>
    <property type="project" value="UniProtKB-KW"/>
</dbReference>
<sequence>MVQSWKLLGKILEEMKYVTPDSIKSALKKQMAEPGKRLGEILVEMKVVTSAQITEALAKQHNIQFVDISTLNIPQDIIRSVLPAMAKEHKILPIKKNGKVLTIAMSDPLDLLTLDNLRFALNMDVECVLSPKDVLEAAIEKHYGKDEEISIETAIEQAGVVDTDLKVRTEDLDATGKEDDAPVIKFVQLMIAEAVKVRASDIHVEPMENRLRIRFRVDGVCHEAQAPPKRLQGSILSRIKIMADMDIAEKRKPQDGRIRIAVLNKELDIRVSSIPATHGEGIVMRLLDKQTGLVSLEELGFHTSDYKRFRAIIKRPNGIFLVTGPTGSGKTTTLYAALKELNRPDVKIITAENPVEYNLAGINQVQVKAQIGLTFGRILRAMLRQAPNIILVGEIRDAETAEIAIQAALTGHLVFSTLHTNDAPGALTRLIDMGVKPFLVASSIQAVMAQRLIRILCPKCKEPYTPEQVLLSAIGLEPKDIKGKTLYKAVGCKECKDTGFRGRKGIFELMELTSEMREMVFKREPVDKLREVSRMNGMVVLLEDGVRKFLDGLTTIEEIISITHREDITY</sequence>
<dbReference type="InterPro" id="IPR007831">
    <property type="entry name" value="T2SS_GspE_N"/>
</dbReference>
<dbReference type="GO" id="GO:0016887">
    <property type="term" value="F:ATP hydrolysis activity"/>
    <property type="evidence" value="ECO:0007669"/>
    <property type="project" value="TreeGrafter"/>
</dbReference>
<evidence type="ECO:0000313" key="6">
    <source>
        <dbReference type="Proteomes" id="UP000178797"/>
    </source>
</evidence>
<dbReference type="Gene3D" id="3.30.300.160">
    <property type="entry name" value="Type II secretion system, protein E, N-terminal domain"/>
    <property type="match status" value="1"/>
</dbReference>
<evidence type="ECO:0000256" key="3">
    <source>
        <dbReference type="ARBA" id="ARBA00022840"/>
    </source>
</evidence>
<comment type="similarity">
    <text evidence="1">Belongs to the GSP E family.</text>
</comment>
<dbReference type="CDD" id="cd01129">
    <property type="entry name" value="PulE-GspE-like"/>
    <property type="match status" value="1"/>
</dbReference>
<name>A0A1F7RQ81_9BACT</name>
<dbReference type="InterPro" id="IPR027417">
    <property type="entry name" value="P-loop_NTPase"/>
</dbReference>
<dbReference type="InterPro" id="IPR037257">
    <property type="entry name" value="T2SS_E_N_sf"/>
</dbReference>
<dbReference type="InterPro" id="IPR003593">
    <property type="entry name" value="AAA+_ATPase"/>
</dbReference>
<dbReference type="EMBL" id="MGDE01000240">
    <property type="protein sequence ID" value="OGL43134.1"/>
    <property type="molecule type" value="Genomic_DNA"/>
</dbReference>
<comment type="caution">
    <text evidence="5">The sequence shown here is derived from an EMBL/GenBank/DDBJ whole genome shotgun (WGS) entry which is preliminary data.</text>
</comment>
<dbReference type="Pfam" id="PF05157">
    <property type="entry name" value="MshEN"/>
    <property type="match status" value="1"/>
</dbReference>
<dbReference type="SUPFAM" id="SSF52540">
    <property type="entry name" value="P-loop containing nucleoside triphosphate hydrolases"/>
    <property type="match status" value="1"/>
</dbReference>
<dbReference type="FunFam" id="3.30.300.160:FF:000002">
    <property type="entry name" value="Type II secretion system protein E"/>
    <property type="match status" value="1"/>
</dbReference>
<feature type="domain" description="AAA+ ATPase" evidence="4">
    <location>
        <begin position="316"/>
        <end position="438"/>
    </location>
</feature>
<dbReference type="FunFam" id="3.30.450.90:FF:000001">
    <property type="entry name" value="Type II secretion system ATPase GspE"/>
    <property type="match status" value="1"/>
</dbReference>
<reference evidence="5 6" key="1">
    <citation type="journal article" date="2016" name="Nat. Commun.">
        <title>Thousands of microbial genomes shed light on interconnected biogeochemical processes in an aquifer system.</title>
        <authorList>
            <person name="Anantharaman K."/>
            <person name="Brown C.T."/>
            <person name="Hug L.A."/>
            <person name="Sharon I."/>
            <person name="Castelle C.J."/>
            <person name="Probst A.J."/>
            <person name="Thomas B.C."/>
            <person name="Singh A."/>
            <person name="Wilkins M.J."/>
            <person name="Karaoz U."/>
            <person name="Brodie E.L."/>
            <person name="Williams K.H."/>
            <person name="Hubbard S.S."/>
            <person name="Banfield J.F."/>
        </authorList>
    </citation>
    <scope>NUCLEOTIDE SEQUENCE [LARGE SCALE GENOMIC DNA]</scope>
</reference>
<dbReference type="PANTHER" id="PTHR30258:SF1">
    <property type="entry name" value="PROTEIN TRANSPORT PROTEIN HOFB HOMOLOG"/>
    <property type="match status" value="1"/>
</dbReference>
<evidence type="ECO:0000256" key="2">
    <source>
        <dbReference type="ARBA" id="ARBA00022741"/>
    </source>
</evidence>
<dbReference type="Gene3D" id="3.40.50.300">
    <property type="entry name" value="P-loop containing nucleotide triphosphate hydrolases"/>
    <property type="match status" value="1"/>
</dbReference>
<protein>
    <submittedName>
        <fullName evidence="5">Pilus assembly protein PilB</fullName>
    </submittedName>
</protein>
<dbReference type="GO" id="GO:0005886">
    <property type="term" value="C:plasma membrane"/>
    <property type="evidence" value="ECO:0007669"/>
    <property type="project" value="TreeGrafter"/>
</dbReference>
<dbReference type="SUPFAM" id="SSF160246">
    <property type="entry name" value="EspE N-terminal domain-like"/>
    <property type="match status" value="1"/>
</dbReference>
<dbReference type="FunFam" id="3.40.50.300:FF:000398">
    <property type="entry name" value="Type IV pilus assembly ATPase PilB"/>
    <property type="match status" value="1"/>
</dbReference>
<organism evidence="5 6">
    <name type="scientific">Candidatus Schekmanbacteria bacterium RBG_16_38_10</name>
    <dbReference type="NCBI Taxonomy" id="1817879"/>
    <lineage>
        <taxon>Bacteria</taxon>
        <taxon>Candidatus Schekmaniibacteriota</taxon>
    </lineage>
</organism>
<keyword evidence="2" id="KW-0547">Nucleotide-binding</keyword>
<dbReference type="Gene3D" id="3.30.450.90">
    <property type="match status" value="1"/>
</dbReference>
<dbReference type="SMART" id="SM00382">
    <property type="entry name" value="AAA"/>
    <property type="match status" value="1"/>
</dbReference>